<dbReference type="RefSeq" id="WP_032993897.1">
    <property type="nucleotide sequence ID" value="NZ_JAAXBM010000041.1"/>
</dbReference>
<accession>A0A6P0DRE0</accession>
<organism evidence="1 2">
    <name type="scientific">Rhizobium leguminosarum</name>
    <dbReference type="NCBI Taxonomy" id="384"/>
    <lineage>
        <taxon>Bacteria</taxon>
        <taxon>Pseudomonadati</taxon>
        <taxon>Pseudomonadota</taxon>
        <taxon>Alphaproteobacteria</taxon>
        <taxon>Hyphomicrobiales</taxon>
        <taxon>Rhizobiaceae</taxon>
        <taxon>Rhizobium/Agrobacterium group</taxon>
        <taxon>Rhizobium</taxon>
    </lineage>
</organism>
<gene>
    <name evidence="1" type="ORF">GUK36_35115</name>
</gene>
<dbReference type="Proteomes" id="UP000471409">
    <property type="component" value="Unassembled WGS sequence"/>
</dbReference>
<sequence length="245" mass="25996">MTAVTWNDGRLITLNGGDTASCNGNLNQGQLYALVFYNSAGNDANATVNVIWSQSQPPVKVTVPGTTGNQGLAALCFVSGSDTASVSISLTTADPGVKIDAYIASVKMPTNTSGINNVAAPIGATASFTKFTRFYGVPASHWYDVTLKSNINQFISVQLTENKANVVILNQQADPSNTIAYTGTTQNQVTVTGKTYNTYEYPIQGNGTQWVWVNADSAQNSQTATLAIQSLQATYNLFAKEKVDA</sequence>
<name>A0A6P0DRE0_RHILE</name>
<reference evidence="1 2" key="1">
    <citation type="submission" date="2020-01" db="EMBL/GenBank/DDBJ databases">
        <title>Rhizobium genotypes associated with high levels of biological nitrogen fixation by grain legumes in a temperate-maritime cropping system.</title>
        <authorList>
            <person name="Maluk M."/>
            <person name="Francesc Ferrando Molina F."/>
            <person name="Lopez Del Egido L."/>
            <person name="Lafos M."/>
            <person name="Langarica-Fuentes A."/>
            <person name="Gebre Yohannes G."/>
            <person name="Young M.W."/>
            <person name="Martin P."/>
            <person name="Gantlett R."/>
            <person name="Kenicer G."/>
            <person name="Hawes C."/>
            <person name="Begg G.S."/>
            <person name="Quilliam R.S."/>
            <person name="Squire G.R."/>
            <person name="Poole P.S."/>
            <person name="Young P.W."/>
            <person name="Iannetta P.M."/>
            <person name="James E.K."/>
        </authorList>
    </citation>
    <scope>NUCLEOTIDE SEQUENCE [LARGE SCALE GENOMIC DNA]</scope>
    <source>
        <strain evidence="1 2">JHI944</strain>
    </source>
</reference>
<proteinExistence type="predicted"/>
<dbReference type="AlphaFoldDB" id="A0A6P0DRE0"/>
<evidence type="ECO:0000313" key="2">
    <source>
        <dbReference type="Proteomes" id="UP000471409"/>
    </source>
</evidence>
<evidence type="ECO:0000313" key="1">
    <source>
        <dbReference type="EMBL" id="NEK54593.1"/>
    </source>
</evidence>
<protein>
    <submittedName>
        <fullName evidence="1">Uncharacterized protein</fullName>
    </submittedName>
</protein>
<comment type="caution">
    <text evidence="1">The sequence shown here is derived from an EMBL/GenBank/DDBJ whole genome shotgun (WGS) entry which is preliminary data.</text>
</comment>
<dbReference type="EMBL" id="WXXP01000032">
    <property type="protein sequence ID" value="NEK54593.1"/>
    <property type="molecule type" value="Genomic_DNA"/>
</dbReference>